<dbReference type="EMBL" id="JAXOJX010000024">
    <property type="protein sequence ID" value="MDZ5457963.1"/>
    <property type="molecule type" value="Genomic_DNA"/>
</dbReference>
<gene>
    <name evidence="1" type="ORF">SM757_15395</name>
</gene>
<evidence type="ECO:0008006" key="3">
    <source>
        <dbReference type="Google" id="ProtNLM"/>
    </source>
</evidence>
<dbReference type="Proteomes" id="UP001293718">
    <property type="component" value="Unassembled WGS sequence"/>
</dbReference>
<keyword evidence="2" id="KW-1185">Reference proteome</keyword>
<proteinExistence type="predicted"/>
<comment type="caution">
    <text evidence="1">The sequence shown here is derived from an EMBL/GenBank/DDBJ whole genome shotgun (WGS) entry which is preliminary data.</text>
</comment>
<name>A0ABU5IFR4_9BURK</name>
<evidence type="ECO:0000313" key="2">
    <source>
        <dbReference type="Proteomes" id="UP001293718"/>
    </source>
</evidence>
<sequence length="125" mass="13876">MSALTVDPAAPVARVNGVALHAPDWCPPQEELRQRVTFELLRQAAQRDGLLDARDVPYLDGSLSTTAGLAIDTLLERELKLPDTGDETQQQQAWVQALRQYLRQLVAQARLERVDFEVVSDALLA</sequence>
<reference evidence="1 2" key="1">
    <citation type="submission" date="2023-11" db="EMBL/GenBank/DDBJ databases">
        <title>Draft genome of Azohydromonas lata strain H1 (DSM1123), a polyhydroxyalkanoate producer.</title>
        <authorList>
            <person name="Traversa D."/>
            <person name="D'Addabbo P."/>
            <person name="Pazzani C."/>
            <person name="Manzari C."/>
            <person name="Chiara M."/>
            <person name="Scrascia M."/>
        </authorList>
    </citation>
    <scope>NUCLEOTIDE SEQUENCE [LARGE SCALE GENOMIC DNA]</scope>
    <source>
        <strain evidence="1 2">H1</strain>
    </source>
</reference>
<protein>
    <recommendedName>
        <fullName evidence="3">Peptidylprolyl isomerase</fullName>
    </recommendedName>
</protein>
<accession>A0ABU5IFR4</accession>
<evidence type="ECO:0000313" key="1">
    <source>
        <dbReference type="EMBL" id="MDZ5457963.1"/>
    </source>
</evidence>
<dbReference type="RefSeq" id="WP_322466142.1">
    <property type="nucleotide sequence ID" value="NZ_JAXOJX010000024.1"/>
</dbReference>
<organism evidence="1 2">
    <name type="scientific">Azohydromonas lata</name>
    <dbReference type="NCBI Taxonomy" id="45677"/>
    <lineage>
        <taxon>Bacteria</taxon>
        <taxon>Pseudomonadati</taxon>
        <taxon>Pseudomonadota</taxon>
        <taxon>Betaproteobacteria</taxon>
        <taxon>Burkholderiales</taxon>
        <taxon>Sphaerotilaceae</taxon>
        <taxon>Azohydromonas</taxon>
    </lineage>
</organism>